<dbReference type="Pfam" id="PF00550">
    <property type="entry name" value="PP-binding"/>
    <property type="match status" value="1"/>
</dbReference>
<sequence length="718" mass="78725">MLPAHMVSQKIVVLGCQLPVGADGKVDREELGRTAQAIQKPSAVASVHASPKDDIETVVCEEFGSVLGVGVEINDNFFNQGGHSLMATKLAARLSRRLNTDISVKNIFDQPVLSDLADTIRRISASHKPIAKTIHDGPVKLSFAQGRLWFLEQIDLGKTAYIIPMATRLRGPLNTKALEAAIRTLETRHEILHTTFYETDGVGMQAVGPVGTIKINIVDMSAKTHEEYAQLLRREQTTAFDLAVQSGWRVALIKLGQNDHVLSVVMHHIISDGWSIDVMRRELGQFYAAAVRGRDPLSAIPALPIQYRDFAVWQTQQSAEHGRQLQYWKKMLADSSPAELLTDKPQPATLSGDAGVVPLVIDGPMYEDLQAFCRYHQTTSFTVLLAAFRAAHYRLTTGAESAIIGTPIANRNRPGFENMIGFFVNTQCMKIAMGKDDTFEGPVRQVRSTMTAAFANQDVPFERIVSELLPGFRDSSTSINPLVQLMFALHSQQDLERIPLEGLAAEAVPGSPTTRMDLEFHLLQGWKGLDGRVLYSKDLFKEKTVDGVVAGAVVEHGAFCTAAVAQAQNMSIGPESRCLQFASFAFDIAMLDMVTPLLVGGCVCMPQKRDMIADLPRVVRGMNVTWAFLTPSFVRTLNPEEELAPLETLFLGGEPLSQRDVDGWADRVRLGNGYGPAECAVISSVMPRVTRLTEASNIGHPSGCARWVTELGNRGVQQ</sequence>
<dbReference type="Pfam" id="PF00501">
    <property type="entry name" value="AMP-binding"/>
    <property type="match status" value="1"/>
</dbReference>
<evidence type="ECO:0000256" key="2">
    <source>
        <dbReference type="ARBA" id="ARBA00022553"/>
    </source>
</evidence>
<dbReference type="GO" id="GO:0044550">
    <property type="term" value="P:secondary metabolite biosynthetic process"/>
    <property type="evidence" value="ECO:0007669"/>
    <property type="project" value="TreeGrafter"/>
</dbReference>
<evidence type="ECO:0000313" key="5">
    <source>
        <dbReference type="EMBL" id="KLU93048.1"/>
    </source>
</evidence>
<dbReference type="SUPFAM" id="SSF52777">
    <property type="entry name" value="CoA-dependent acyltransferases"/>
    <property type="match status" value="2"/>
</dbReference>
<keyword evidence="1" id="KW-0596">Phosphopantetheine</keyword>
<dbReference type="SUPFAM" id="SSF56801">
    <property type="entry name" value="Acetyl-CoA synthetase-like"/>
    <property type="match status" value="1"/>
</dbReference>
<dbReference type="InterPro" id="IPR042099">
    <property type="entry name" value="ANL_N_sf"/>
</dbReference>
<dbReference type="Proteomes" id="UP000011715">
    <property type="component" value="Unassembled WGS sequence"/>
</dbReference>
<dbReference type="Pfam" id="PF00668">
    <property type="entry name" value="Condensation"/>
    <property type="match status" value="1"/>
</dbReference>
<accession>A0A0C4EGK6</accession>
<keyword evidence="7" id="KW-1185">Reference proteome</keyword>
<dbReference type="OMA" id="PEMHDKL"/>
<reference evidence="7" key="1">
    <citation type="submission" date="2010-05" db="EMBL/GenBank/DDBJ databases">
        <title>The genome sequence of Magnaporthe poae strain ATCC 64411.</title>
        <authorList>
            <person name="Ma L.-J."/>
            <person name="Dead R."/>
            <person name="Young S."/>
            <person name="Zeng Q."/>
            <person name="Koehrsen M."/>
            <person name="Alvarado L."/>
            <person name="Berlin A."/>
            <person name="Chapman S.B."/>
            <person name="Chen Z."/>
            <person name="Freedman E."/>
            <person name="Gellesch M."/>
            <person name="Goldberg J."/>
            <person name="Griggs A."/>
            <person name="Gujja S."/>
            <person name="Heilman E.R."/>
            <person name="Heiman D."/>
            <person name="Hepburn T."/>
            <person name="Howarth C."/>
            <person name="Jen D."/>
            <person name="Larson L."/>
            <person name="Mehta T."/>
            <person name="Neiman D."/>
            <person name="Pearson M."/>
            <person name="Roberts A."/>
            <person name="Saif S."/>
            <person name="Shea T."/>
            <person name="Shenoy N."/>
            <person name="Sisk P."/>
            <person name="Stolte C."/>
            <person name="Sykes S."/>
            <person name="Walk T."/>
            <person name="White J."/>
            <person name="Yandava C."/>
            <person name="Haas B."/>
            <person name="Nusbaum C."/>
            <person name="Birren B."/>
        </authorList>
    </citation>
    <scope>NUCLEOTIDE SEQUENCE [LARGE SCALE GENOMIC DNA]</scope>
    <source>
        <strain evidence="7">ATCC 64411 / 73-15</strain>
    </source>
</reference>
<evidence type="ECO:0000313" key="6">
    <source>
        <dbReference type="EnsemblFungi" id="MAPG_11964T0"/>
    </source>
</evidence>
<reference evidence="5" key="3">
    <citation type="submission" date="2011-03" db="EMBL/GenBank/DDBJ databases">
        <title>Annotation of Magnaporthe poae ATCC 64411.</title>
        <authorList>
            <person name="Ma L.-J."/>
            <person name="Dead R."/>
            <person name="Young S.K."/>
            <person name="Zeng Q."/>
            <person name="Gargeya S."/>
            <person name="Fitzgerald M."/>
            <person name="Haas B."/>
            <person name="Abouelleil A."/>
            <person name="Alvarado L."/>
            <person name="Arachchi H.M."/>
            <person name="Berlin A."/>
            <person name="Brown A."/>
            <person name="Chapman S.B."/>
            <person name="Chen Z."/>
            <person name="Dunbar C."/>
            <person name="Freedman E."/>
            <person name="Gearin G."/>
            <person name="Gellesch M."/>
            <person name="Goldberg J."/>
            <person name="Griggs A."/>
            <person name="Gujja S."/>
            <person name="Heiman D."/>
            <person name="Howarth C."/>
            <person name="Larson L."/>
            <person name="Lui A."/>
            <person name="MacDonald P.J.P."/>
            <person name="Mehta T."/>
            <person name="Montmayeur A."/>
            <person name="Murphy C."/>
            <person name="Neiman D."/>
            <person name="Pearson M."/>
            <person name="Priest M."/>
            <person name="Roberts A."/>
            <person name="Saif S."/>
            <person name="Shea T."/>
            <person name="Shenoy N."/>
            <person name="Sisk P."/>
            <person name="Stolte C."/>
            <person name="Sykes S."/>
            <person name="Yandava C."/>
            <person name="Wortman J."/>
            <person name="Nusbaum C."/>
            <person name="Birren B."/>
        </authorList>
    </citation>
    <scope>NUCLEOTIDE SEQUENCE</scope>
    <source>
        <strain evidence="5">ATCC 64411</strain>
    </source>
</reference>
<feature type="domain" description="Carrier" evidence="4">
    <location>
        <begin position="50"/>
        <end position="124"/>
    </location>
</feature>
<evidence type="ECO:0000313" key="7">
    <source>
        <dbReference type="Proteomes" id="UP000011715"/>
    </source>
</evidence>
<dbReference type="SMART" id="SM00823">
    <property type="entry name" value="PKS_PP"/>
    <property type="match status" value="1"/>
</dbReference>
<dbReference type="EMBL" id="GL877070">
    <property type="protein sequence ID" value="KLU93048.1"/>
    <property type="molecule type" value="Genomic_DNA"/>
</dbReference>
<dbReference type="InterPro" id="IPR009081">
    <property type="entry name" value="PP-bd_ACP"/>
</dbReference>
<dbReference type="AlphaFoldDB" id="A0A0C4EGK6"/>
<dbReference type="InterPro" id="IPR020806">
    <property type="entry name" value="PKS_PP-bd"/>
</dbReference>
<dbReference type="Gene3D" id="1.10.1200.10">
    <property type="entry name" value="ACP-like"/>
    <property type="match status" value="1"/>
</dbReference>
<dbReference type="GO" id="GO:0043041">
    <property type="term" value="P:amino acid activation for nonribosomal peptide biosynthetic process"/>
    <property type="evidence" value="ECO:0007669"/>
    <property type="project" value="TreeGrafter"/>
</dbReference>
<dbReference type="InterPro" id="IPR036736">
    <property type="entry name" value="ACP-like_sf"/>
</dbReference>
<dbReference type="STRING" id="644358.A0A0C4EGK6"/>
<dbReference type="Gene3D" id="3.30.559.10">
    <property type="entry name" value="Chloramphenicol acetyltransferase-like domain"/>
    <property type="match status" value="1"/>
</dbReference>
<dbReference type="VEuPathDB" id="FungiDB:MAPG_11964"/>
<keyword evidence="3" id="KW-0436">Ligase</keyword>
<dbReference type="Gene3D" id="3.30.559.30">
    <property type="entry name" value="Nonribosomal peptide synthetase, condensation domain"/>
    <property type="match status" value="1"/>
</dbReference>
<dbReference type="eggNOG" id="KOG1178">
    <property type="taxonomic scope" value="Eukaryota"/>
</dbReference>
<name>A0A0C4EGK6_MAGP6</name>
<dbReference type="EMBL" id="ADBL01003004">
    <property type="status" value="NOT_ANNOTATED_CDS"/>
    <property type="molecule type" value="Genomic_DNA"/>
</dbReference>
<keyword evidence="2" id="KW-0597">Phosphoprotein</keyword>
<dbReference type="GO" id="GO:0016874">
    <property type="term" value="F:ligase activity"/>
    <property type="evidence" value="ECO:0007669"/>
    <property type="project" value="UniProtKB-KW"/>
</dbReference>
<dbReference type="PROSITE" id="PS50075">
    <property type="entry name" value="CARRIER"/>
    <property type="match status" value="1"/>
</dbReference>
<dbReference type="SUPFAM" id="SSF47336">
    <property type="entry name" value="ACP-like"/>
    <property type="match status" value="1"/>
</dbReference>
<dbReference type="InterPro" id="IPR000873">
    <property type="entry name" value="AMP-dep_synth/lig_dom"/>
</dbReference>
<dbReference type="EMBL" id="ADBL01003003">
    <property type="status" value="NOT_ANNOTATED_CDS"/>
    <property type="molecule type" value="Genomic_DNA"/>
</dbReference>
<proteinExistence type="predicted"/>
<reference evidence="6" key="5">
    <citation type="submission" date="2015-06" db="UniProtKB">
        <authorList>
            <consortium name="EnsemblFungi"/>
        </authorList>
    </citation>
    <scope>IDENTIFICATION</scope>
    <source>
        <strain evidence="6">ATCC 64411</strain>
    </source>
</reference>
<dbReference type="OrthoDB" id="416786at2759"/>
<dbReference type="PANTHER" id="PTHR45527">
    <property type="entry name" value="NONRIBOSOMAL PEPTIDE SYNTHETASE"/>
    <property type="match status" value="1"/>
</dbReference>
<dbReference type="InterPro" id="IPR023213">
    <property type="entry name" value="CAT-like_dom_sf"/>
</dbReference>
<dbReference type="PANTHER" id="PTHR45527:SF1">
    <property type="entry name" value="FATTY ACID SYNTHASE"/>
    <property type="match status" value="1"/>
</dbReference>
<dbReference type="CDD" id="cd19531">
    <property type="entry name" value="LCL_NRPS-like"/>
    <property type="match status" value="1"/>
</dbReference>
<dbReference type="Gene3D" id="3.40.50.12780">
    <property type="entry name" value="N-terminal domain of ligase-like"/>
    <property type="match status" value="1"/>
</dbReference>
<dbReference type="EnsemblFungi" id="MAPG_11964T0">
    <property type="protein sequence ID" value="MAPG_11964T0"/>
    <property type="gene ID" value="MAPG_11964"/>
</dbReference>
<evidence type="ECO:0000259" key="4">
    <source>
        <dbReference type="PROSITE" id="PS50075"/>
    </source>
</evidence>
<protein>
    <recommendedName>
        <fullName evidence="4">Carrier domain-containing protein</fullName>
    </recommendedName>
</protein>
<evidence type="ECO:0000256" key="1">
    <source>
        <dbReference type="ARBA" id="ARBA00022450"/>
    </source>
</evidence>
<organism evidence="6 7">
    <name type="scientific">Magnaporthiopsis poae (strain ATCC 64411 / 73-15)</name>
    <name type="common">Kentucky bluegrass fungus</name>
    <name type="synonym">Magnaporthe poae</name>
    <dbReference type="NCBI Taxonomy" id="644358"/>
    <lineage>
        <taxon>Eukaryota</taxon>
        <taxon>Fungi</taxon>
        <taxon>Dikarya</taxon>
        <taxon>Ascomycota</taxon>
        <taxon>Pezizomycotina</taxon>
        <taxon>Sordariomycetes</taxon>
        <taxon>Sordariomycetidae</taxon>
        <taxon>Magnaporthales</taxon>
        <taxon>Magnaporthaceae</taxon>
        <taxon>Magnaporthiopsis</taxon>
    </lineage>
</organism>
<dbReference type="GO" id="GO:0005737">
    <property type="term" value="C:cytoplasm"/>
    <property type="evidence" value="ECO:0007669"/>
    <property type="project" value="TreeGrafter"/>
</dbReference>
<evidence type="ECO:0000256" key="3">
    <source>
        <dbReference type="ARBA" id="ARBA00022598"/>
    </source>
</evidence>
<dbReference type="GO" id="GO:0031177">
    <property type="term" value="F:phosphopantetheine binding"/>
    <property type="evidence" value="ECO:0007669"/>
    <property type="project" value="InterPro"/>
</dbReference>
<dbReference type="InterPro" id="IPR001242">
    <property type="entry name" value="Condensation_dom"/>
</dbReference>
<reference evidence="6" key="4">
    <citation type="journal article" date="2015" name="G3 (Bethesda)">
        <title>Genome sequences of three phytopathogenic species of the Magnaporthaceae family of fungi.</title>
        <authorList>
            <person name="Okagaki L.H."/>
            <person name="Nunes C.C."/>
            <person name="Sailsbery J."/>
            <person name="Clay B."/>
            <person name="Brown D."/>
            <person name="John T."/>
            <person name="Oh Y."/>
            <person name="Young N."/>
            <person name="Fitzgerald M."/>
            <person name="Haas B.J."/>
            <person name="Zeng Q."/>
            <person name="Young S."/>
            <person name="Adiconis X."/>
            <person name="Fan L."/>
            <person name="Levin J.Z."/>
            <person name="Mitchell T.K."/>
            <person name="Okubara P.A."/>
            <person name="Farman M.L."/>
            <person name="Kohn L.M."/>
            <person name="Birren B."/>
            <person name="Ma L.-J."/>
            <person name="Dean R.A."/>
        </authorList>
    </citation>
    <scope>NUCLEOTIDE SEQUENCE</scope>
    <source>
        <strain evidence="6">ATCC 64411 / 73-15</strain>
    </source>
</reference>
<gene>
    <name evidence="5" type="ORF">MAPG_11964</name>
</gene>
<reference evidence="5" key="2">
    <citation type="submission" date="2010-05" db="EMBL/GenBank/DDBJ databases">
        <title>The Genome Sequence of Magnaporthe poae strain ATCC 64411.</title>
        <authorList>
            <consortium name="The Broad Institute Genome Sequencing Platform"/>
            <consortium name="Broad Institute Genome Sequencing Center for Infectious Disease"/>
            <person name="Ma L.-J."/>
            <person name="Dead R."/>
            <person name="Young S."/>
            <person name="Zeng Q."/>
            <person name="Koehrsen M."/>
            <person name="Alvarado L."/>
            <person name="Berlin A."/>
            <person name="Chapman S.B."/>
            <person name="Chen Z."/>
            <person name="Freedman E."/>
            <person name="Gellesch M."/>
            <person name="Goldberg J."/>
            <person name="Griggs A."/>
            <person name="Gujja S."/>
            <person name="Heilman E.R."/>
            <person name="Heiman D."/>
            <person name="Hepburn T."/>
            <person name="Howarth C."/>
            <person name="Jen D."/>
            <person name="Larson L."/>
            <person name="Mehta T."/>
            <person name="Neiman D."/>
            <person name="Pearson M."/>
            <person name="Roberts A."/>
            <person name="Saif S."/>
            <person name="Shea T."/>
            <person name="Shenoy N."/>
            <person name="Sisk P."/>
            <person name="Stolte C."/>
            <person name="Sykes S."/>
            <person name="Walk T."/>
            <person name="White J."/>
            <person name="Yandava C."/>
            <person name="Haas B."/>
            <person name="Nusbaum C."/>
            <person name="Birren B."/>
        </authorList>
    </citation>
    <scope>NUCLEOTIDE SEQUENCE</scope>
    <source>
        <strain evidence="5">ATCC 64411</strain>
    </source>
</reference>